<evidence type="ECO:0000313" key="13">
    <source>
        <dbReference type="EMBL" id="KPJ13481.1"/>
    </source>
</evidence>
<keyword evidence="3" id="KW-0479">Metal-binding</keyword>
<keyword evidence="5" id="KW-0378">Hydrolase</keyword>
<comment type="catalytic activity">
    <reaction evidence="10">
        <text>dCMP + H2O + H(+) = dUMP + NH4(+)</text>
        <dbReference type="Rhea" id="RHEA:22924"/>
        <dbReference type="ChEBI" id="CHEBI:15377"/>
        <dbReference type="ChEBI" id="CHEBI:15378"/>
        <dbReference type="ChEBI" id="CHEBI:28938"/>
        <dbReference type="ChEBI" id="CHEBI:57566"/>
        <dbReference type="ChEBI" id="CHEBI:246422"/>
        <dbReference type="EC" id="3.5.4.12"/>
    </reaction>
</comment>
<organism evidence="13 14">
    <name type="scientific">Papilio machaon</name>
    <name type="common">Old World swallowtail butterfly</name>
    <dbReference type="NCBI Taxonomy" id="76193"/>
    <lineage>
        <taxon>Eukaryota</taxon>
        <taxon>Metazoa</taxon>
        <taxon>Ecdysozoa</taxon>
        <taxon>Arthropoda</taxon>
        <taxon>Hexapoda</taxon>
        <taxon>Insecta</taxon>
        <taxon>Pterygota</taxon>
        <taxon>Neoptera</taxon>
        <taxon>Endopterygota</taxon>
        <taxon>Lepidoptera</taxon>
        <taxon>Glossata</taxon>
        <taxon>Ditrysia</taxon>
        <taxon>Papilionoidea</taxon>
        <taxon>Papilionidae</taxon>
        <taxon>Papilioninae</taxon>
        <taxon>Papilio</taxon>
    </lineage>
</organism>
<sequence length="346" mass="39011">MDLTEETKKLSIIDENLQTKRTGYIDWQEYFMATAFLAAKRSKDPSFQVGACVVNRDNKIVGIGYNGMPIGCNDDEFPWGKNTPSPLDSKYLYVCHAEMNAIVNKNSADVKDCIIYVGLFPCNECAKIIIQSGITEVVYLSDKNGHKPTYIASKRMFDAAGVKYCENLQTKRTGYIDWQEYFMATAFLAAKRSKDPSFQVGACVVNRDNKIVGIGYNGMPIGCNDDEFPWGKNTPSPLDSKYLYDQDKQETSLSVGYYENLMGNLHKGEFGCIYIFPCNECAKIIIQSGITEVVYLSDKNGHKPTYIASKRMFDAAGVKYWQFKPKNDKIVINFTGIDWENMSPSK</sequence>
<evidence type="ECO:0000256" key="7">
    <source>
        <dbReference type="ARBA" id="ARBA00037036"/>
    </source>
</evidence>
<dbReference type="InParanoid" id="A0A194RC47"/>
<dbReference type="PANTHER" id="PTHR11086:SF18">
    <property type="entry name" value="DEOXYCYTIDYLATE DEAMINASE"/>
    <property type="match status" value="1"/>
</dbReference>
<dbReference type="GO" id="GO:0008270">
    <property type="term" value="F:zinc ion binding"/>
    <property type="evidence" value="ECO:0007669"/>
    <property type="project" value="InterPro"/>
</dbReference>
<dbReference type="Pfam" id="PF00383">
    <property type="entry name" value="dCMP_cyt_deam_1"/>
    <property type="match status" value="2"/>
</dbReference>
<evidence type="ECO:0000256" key="5">
    <source>
        <dbReference type="ARBA" id="ARBA00022801"/>
    </source>
</evidence>
<dbReference type="FunFam" id="3.40.140.10:FF:000021">
    <property type="entry name" value="Deoxycytidylate deaminase"/>
    <property type="match status" value="2"/>
</dbReference>
<evidence type="ECO:0000256" key="9">
    <source>
        <dbReference type="ARBA" id="ARBA00041763"/>
    </source>
</evidence>
<gene>
    <name evidence="13" type="ORF">RR48_07061</name>
</gene>
<dbReference type="GO" id="GO:0005737">
    <property type="term" value="C:cytoplasm"/>
    <property type="evidence" value="ECO:0007669"/>
    <property type="project" value="TreeGrafter"/>
</dbReference>
<dbReference type="PROSITE" id="PS00903">
    <property type="entry name" value="CYT_DCMP_DEAMINASES_1"/>
    <property type="match status" value="1"/>
</dbReference>
<keyword evidence="14" id="KW-1185">Reference proteome</keyword>
<evidence type="ECO:0000256" key="3">
    <source>
        <dbReference type="ARBA" id="ARBA00022723"/>
    </source>
</evidence>
<evidence type="ECO:0000256" key="4">
    <source>
        <dbReference type="ARBA" id="ARBA00022727"/>
    </source>
</evidence>
<evidence type="ECO:0000256" key="1">
    <source>
        <dbReference type="ARBA" id="ARBA00001947"/>
    </source>
</evidence>
<dbReference type="InterPro" id="IPR002125">
    <property type="entry name" value="CMP_dCMP_dom"/>
</dbReference>
<dbReference type="CDD" id="cd01286">
    <property type="entry name" value="deoxycytidylate_deaminase"/>
    <property type="match status" value="1"/>
</dbReference>
<dbReference type="GO" id="GO:0009165">
    <property type="term" value="P:nucleotide biosynthetic process"/>
    <property type="evidence" value="ECO:0007669"/>
    <property type="project" value="UniProtKB-KW"/>
</dbReference>
<evidence type="ECO:0000256" key="8">
    <source>
        <dbReference type="ARBA" id="ARBA00038938"/>
    </source>
</evidence>
<evidence type="ECO:0000313" key="14">
    <source>
        <dbReference type="Proteomes" id="UP000053240"/>
    </source>
</evidence>
<evidence type="ECO:0000259" key="12">
    <source>
        <dbReference type="PROSITE" id="PS51747"/>
    </source>
</evidence>
<dbReference type="EMBL" id="KQ460627">
    <property type="protein sequence ID" value="KPJ13481.1"/>
    <property type="molecule type" value="Genomic_DNA"/>
</dbReference>
<dbReference type="AlphaFoldDB" id="A0A194RC47"/>
<comment type="similarity">
    <text evidence="2">Belongs to the cytidine and deoxycytidylate deaminase family.</text>
</comment>
<evidence type="ECO:0000256" key="2">
    <source>
        <dbReference type="ARBA" id="ARBA00006576"/>
    </source>
</evidence>
<feature type="domain" description="CMP/dCMP-type deaminase" evidence="12">
    <location>
        <begin position="26"/>
        <end position="164"/>
    </location>
</feature>
<dbReference type="SUPFAM" id="SSF53927">
    <property type="entry name" value="Cytidine deaminase-like"/>
    <property type="match status" value="2"/>
</dbReference>
<comment type="function">
    <text evidence="7">Supplies the nucleotide substrate for thymidylate synthetase.</text>
</comment>
<feature type="domain" description="CMP/dCMP-type deaminase" evidence="12">
    <location>
        <begin position="177"/>
        <end position="320"/>
    </location>
</feature>
<dbReference type="Proteomes" id="UP000053240">
    <property type="component" value="Unassembled WGS sequence"/>
</dbReference>
<comment type="cofactor">
    <cofactor evidence="1">
        <name>Zn(2+)</name>
        <dbReference type="ChEBI" id="CHEBI:29105"/>
    </cofactor>
</comment>
<reference evidence="13 14" key="1">
    <citation type="journal article" date="2015" name="Nat. Commun.">
        <title>Outbred genome sequencing and CRISPR/Cas9 gene editing in butterflies.</title>
        <authorList>
            <person name="Li X."/>
            <person name="Fan D."/>
            <person name="Zhang W."/>
            <person name="Liu G."/>
            <person name="Zhang L."/>
            <person name="Zhao L."/>
            <person name="Fang X."/>
            <person name="Chen L."/>
            <person name="Dong Y."/>
            <person name="Chen Y."/>
            <person name="Ding Y."/>
            <person name="Zhao R."/>
            <person name="Feng M."/>
            <person name="Zhu Y."/>
            <person name="Feng Y."/>
            <person name="Jiang X."/>
            <person name="Zhu D."/>
            <person name="Xiang H."/>
            <person name="Feng X."/>
            <person name="Li S."/>
            <person name="Wang J."/>
            <person name="Zhang G."/>
            <person name="Kronforst M.R."/>
            <person name="Wang W."/>
        </authorList>
    </citation>
    <scope>NUCLEOTIDE SEQUENCE [LARGE SCALE GENOMIC DNA]</scope>
    <source>
        <strain evidence="13">Ya'a_city_454_Pm</strain>
        <tissue evidence="13">Whole body</tissue>
    </source>
</reference>
<evidence type="ECO:0000256" key="10">
    <source>
        <dbReference type="ARBA" id="ARBA00052978"/>
    </source>
</evidence>
<dbReference type="Gene3D" id="3.40.140.10">
    <property type="entry name" value="Cytidine Deaminase, domain 2"/>
    <property type="match status" value="2"/>
</dbReference>
<proteinExistence type="inferred from homology"/>
<dbReference type="PROSITE" id="PS51747">
    <property type="entry name" value="CYT_DCMP_DEAMINASES_2"/>
    <property type="match status" value="2"/>
</dbReference>
<keyword evidence="6" id="KW-0862">Zinc</keyword>
<dbReference type="InterPro" id="IPR015517">
    <property type="entry name" value="dCMP_deaminase-rel"/>
</dbReference>
<name>A0A194RC47_PAPMA</name>
<accession>A0A194RC47</accession>
<dbReference type="InterPro" id="IPR016192">
    <property type="entry name" value="APOBEC/CMP_deaminase_Zn-bd"/>
</dbReference>
<dbReference type="GO" id="GO:0004132">
    <property type="term" value="F:dCMP deaminase activity"/>
    <property type="evidence" value="ECO:0007669"/>
    <property type="project" value="UniProtKB-EC"/>
</dbReference>
<dbReference type="InterPro" id="IPR035105">
    <property type="entry name" value="Deoxycytidylate_deaminase_dom"/>
</dbReference>
<dbReference type="STRING" id="76193.A0A194RC47"/>
<keyword evidence="4" id="KW-0545">Nucleotide biosynthesis</keyword>
<evidence type="ECO:0000256" key="11">
    <source>
        <dbReference type="ARBA" id="ARBA00071625"/>
    </source>
</evidence>
<evidence type="ECO:0000256" key="6">
    <source>
        <dbReference type="ARBA" id="ARBA00022833"/>
    </source>
</evidence>
<dbReference type="InterPro" id="IPR016193">
    <property type="entry name" value="Cytidine_deaminase-like"/>
</dbReference>
<protein>
    <recommendedName>
        <fullName evidence="11">Probable deoxycytidylate deaminase</fullName>
        <ecNumber evidence="8">3.5.4.12</ecNumber>
    </recommendedName>
    <alternativeName>
        <fullName evidence="9">dCMP deaminase</fullName>
    </alternativeName>
</protein>
<dbReference type="EC" id="3.5.4.12" evidence="8"/>
<dbReference type="PANTHER" id="PTHR11086">
    <property type="entry name" value="DEOXYCYTIDYLATE DEAMINASE-RELATED"/>
    <property type="match status" value="1"/>
</dbReference>